<reference evidence="2" key="2">
    <citation type="journal article" date="2015" name="Genome Announc.">
        <title>Draft Genome Sequence of Filamentous Marine Cyanobacterium Lyngbya confervoides Strain BDU141951.</title>
        <authorList>
            <person name="Chandrababunaidu M.M."/>
            <person name="Sen D."/>
            <person name="Tripathy S."/>
        </authorList>
    </citation>
    <scope>NUCLEOTIDE SEQUENCE</scope>
    <source>
        <strain evidence="2">BDU141951</strain>
    </source>
</reference>
<sequence length="121" mass="12830">MALWLLCCILLFITSRGYDWLSQQSWFGTPELSLPWLVLGGLGLAIASNYKAWQSLTTPKTAATVPGDPLVPPTRPTPPTPTDAPLSAPPRLAPPLSSSPAKRSASISFEVTTTKAGPSKT</sequence>
<comment type="caution">
    <text evidence="2">The sequence shown here is derived from an EMBL/GenBank/DDBJ whole genome shotgun (WGS) entry which is preliminary data.</text>
</comment>
<feature type="compositionally biased region" description="Polar residues" evidence="1">
    <location>
        <begin position="107"/>
        <end position="121"/>
    </location>
</feature>
<proteinExistence type="predicted"/>
<protein>
    <submittedName>
        <fullName evidence="2">Uncharacterized protein</fullName>
    </submittedName>
</protein>
<feature type="region of interest" description="Disordered" evidence="1">
    <location>
        <begin position="60"/>
        <end position="121"/>
    </location>
</feature>
<dbReference type="EMBL" id="JTHE02000003">
    <property type="protein sequence ID" value="NEV68331.1"/>
    <property type="molecule type" value="Genomic_DNA"/>
</dbReference>
<organism evidence="2">
    <name type="scientific">Lyngbya confervoides BDU141951</name>
    <dbReference type="NCBI Taxonomy" id="1574623"/>
    <lineage>
        <taxon>Bacteria</taxon>
        <taxon>Bacillati</taxon>
        <taxon>Cyanobacteriota</taxon>
        <taxon>Cyanophyceae</taxon>
        <taxon>Oscillatoriophycideae</taxon>
        <taxon>Oscillatoriales</taxon>
        <taxon>Microcoleaceae</taxon>
        <taxon>Lyngbya</taxon>
    </lineage>
</organism>
<evidence type="ECO:0000256" key="1">
    <source>
        <dbReference type="SAM" id="MobiDB-lite"/>
    </source>
</evidence>
<name>A0A0C1YHC7_9CYAN</name>
<reference evidence="2" key="1">
    <citation type="submission" date="2014-11" db="EMBL/GenBank/DDBJ databases">
        <authorList>
            <person name="Malar M.C."/>
            <person name="Sen D."/>
            <person name="Tripathy S."/>
        </authorList>
    </citation>
    <scope>NUCLEOTIDE SEQUENCE</scope>
    <source>
        <strain evidence="2">BDU141951</strain>
    </source>
</reference>
<gene>
    <name evidence="2" type="ORF">QQ91_014550</name>
</gene>
<reference evidence="2" key="3">
    <citation type="submission" date="2020-02" db="EMBL/GenBank/DDBJ databases">
        <authorList>
            <person name="Sarangi A.N."/>
            <person name="Ghosh S."/>
            <person name="Mukherjee M."/>
            <person name="Tripathy S."/>
        </authorList>
    </citation>
    <scope>NUCLEOTIDE SEQUENCE</scope>
    <source>
        <strain evidence="2">BDU141951</strain>
    </source>
</reference>
<feature type="compositionally biased region" description="Low complexity" evidence="1">
    <location>
        <begin position="94"/>
        <end position="106"/>
    </location>
</feature>
<feature type="compositionally biased region" description="Pro residues" evidence="1">
    <location>
        <begin position="69"/>
        <end position="93"/>
    </location>
</feature>
<dbReference type="AlphaFoldDB" id="A0A0C1YHC7"/>
<evidence type="ECO:0000313" key="2">
    <source>
        <dbReference type="EMBL" id="NEV68331.1"/>
    </source>
</evidence>
<accession>A0A0C1YHC7</accession>